<protein>
    <submittedName>
        <fullName evidence="3">Polysaccharide deacetylase</fullName>
    </submittedName>
</protein>
<evidence type="ECO:0000313" key="4">
    <source>
        <dbReference type="Proteomes" id="UP000515856"/>
    </source>
</evidence>
<dbReference type="InterPro" id="IPR050248">
    <property type="entry name" value="Polysacc_deacetylase_ArnD"/>
</dbReference>
<keyword evidence="1" id="KW-1133">Transmembrane helix</keyword>
<dbReference type="Pfam" id="PF01522">
    <property type="entry name" value="Polysacc_deac_1"/>
    <property type="match status" value="1"/>
</dbReference>
<evidence type="ECO:0000256" key="1">
    <source>
        <dbReference type="SAM" id="Phobius"/>
    </source>
</evidence>
<feature type="transmembrane region" description="Helical" evidence="1">
    <location>
        <begin position="9"/>
        <end position="31"/>
    </location>
</feature>
<dbReference type="SUPFAM" id="SSF88713">
    <property type="entry name" value="Glycoside hydrolase/deacetylase"/>
    <property type="match status" value="1"/>
</dbReference>
<dbReference type="PANTHER" id="PTHR10587:SF125">
    <property type="entry name" value="POLYSACCHARIDE DEACETYLASE YHEN-RELATED"/>
    <property type="match status" value="1"/>
</dbReference>
<dbReference type="InterPro" id="IPR002509">
    <property type="entry name" value="NODB_dom"/>
</dbReference>
<sequence length="251" mass="28183">MNKKTFQKVLIACVGFLIFVTFMAVIFHHFADTKDEPVSAKPNKVVYLTFDDGPSKNTKAVLRILKHYDVHATFFVTGQFPEYESLIKDEFKQGNAIGVHTYCHDYATIYASSEAYFKDIDKANEMIKRQTGMTSPLLRFPGGTSNTVSRKYCDGIMSTLSKEAIEKGYQYYDWNAENGDGNSSLDKDTLIHTALKEVEGKDSVMMLMHDGGGNEATVKALPAIIKNLKKQGYEFKVIDATTPVFHHHIAN</sequence>
<evidence type="ECO:0000313" key="3">
    <source>
        <dbReference type="EMBL" id="QNM13717.1"/>
    </source>
</evidence>
<dbReference type="RefSeq" id="WP_117454686.1">
    <property type="nucleotide sequence ID" value="NZ_CP060636.1"/>
</dbReference>
<dbReference type="GO" id="GO:0016810">
    <property type="term" value="F:hydrolase activity, acting on carbon-nitrogen (but not peptide) bonds"/>
    <property type="evidence" value="ECO:0007669"/>
    <property type="project" value="InterPro"/>
</dbReference>
<keyword evidence="1" id="KW-0472">Membrane</keyword>
<dbReference type="GO" id="GO:0005975">
    <property type="term" value="P:carbohydrate metabolic process"/>
    <property type="evidence" value="ECO:0007669"/>
    <property type="project" value="InterPro"/>
</dbReference>
<reference evidence="3 4" key="1">
    <citation type="submission" date="2020-08" db="EMBL/GenBank/DDBJ databases">
        <authorList>
            <person name="Liu C."/>
            <person name="Sun Q."/>
        </authorList>
    </citation>
    <scope>NUCLEOTIDE SEQUENCE [LARGE SCALE GENOMIC DNA]</scope>
    <source>
        <strain evidence="3 4">NSJ-61</strain>
    </source>
</reference>
<proteinExistence type="predicted"/>
<dbReference type="InterPro" id="IPR011330">
    <property type="entry name" value="Glyco_hydro/deAcase_b/a-brl"/>
</dbReference>
<dbReference type="Proteomes" id="UP000515856">
    <property type="component" value="Chromosome"/>
</dbReference>
<keyword evidence="1" id="KW-0812">Transmembrane</keyword>
<gene>
    <name evidence="3" type="ORF">H9Q80_07185</name>
</gene>
<feature type="domain" description="NodB homology" evidence="2">
    <location>
        <begin position="44"/>
        <end position="236"/>
    </location>
</feature>
<dbReference type="EMBL" id="CP060636">
    <property type="protein sequence ID" value="QNM13717.1"/>
    <property type="molecule type" value="Genomic_DNA"/>
</dbReference>
<accession>A0A7G9GSD5</accession>
<dbReference type="CDD" id="cd10944">
    <property type="entry name" value="CE4_SmPgdA_like"/>
    <property type="match status" value="1"/>
</dbReference>
<dbReference type="Gene3D" id="3.20.20.370">
    <property type="entry name" value="Glycoside hydrolase/deacetylase"/>
    <property type="match status" value="1"/>
</dbReference>
<keyword evidence="4" id="KW-1185">Reference proteome</keyword>
<dbReference type="KEGG" id="ehn:H9Q80_07185"/>
<evidence type="ECO:0000259" key="2">
    <source>
        <dbReference type="PROSITE" id="PS51677"/>
    </source>
</evidence>
<name>A0A7G9GSD5_9FIRM</name>
<organism evidence="3 4">
    <name type="scientific">[Eubacterium] hominis</name>
    <dbReference type="NCBI Taxonomy" id="2764325"/>
    <lineage>
        <taxon>Bacteria</taxon>
        <taxon>Bacillati</taxon>
        <taxon>Bacillota</taxon>
        <taxon>Erysipelotrichia</taxon>
        <taxon>Erysipelotrichales</taxon>
        <taxon>Erysipelotrichaceae</taxon>
        <taxon>Amedibacillus</taxon>
    </lineage>
</organism>
<dbReference type="PANTHER" id="PTHR10587">
    <property type="entry name" value="GLYCOSYL TRANSFERASE-RELATED"/>
    <property type="match status" value="1"/>
</dbReference>
<dbReference type="AlphaFoldDB" id="A0A7G9GSD5"/>
<dbReference type="PROSITE" id="PS51677">
    <property type="entry name" value="NODB"/>
    <property type="match status" value="1"/>
</dbReference>